<feature type="transmembrane region" description="Helical" evidence="7">
    <location>
        <begin position="6"/>
        <end position="22"/>
    </location>
</feature>
<feature type="transmembrane region" description="Helical" evidence="7">
    <location>
        <begin position="97"/>
        <end position="118"/>
    </location>
</feature>
<keyword evidence="5" id="KW-0862">Zinc</keyword>
<name>A0A6J7KTG4_9ZZZZ</name>
<evidence type="ECO:0000256" key="5">
    <source>
        <dbReference type="ARBA" id="ARBA00022833"/>
    </source>
</evidence>
<keyword evidence="4" id="KW-0378">Hydrolase</keyword>
<dbReference type="Pfam" id="PF01435">
    <property type="entry name" value="Peptidase_M48"/>
    <property type="match status" value="1"/>
</dbReference>
<protein>
    <submittedName>
        <fullName evidence="11">Unannotated protein</fullName>
    </submittedName>
</protein>
<dbReference type="AlphaFoldDB" id="A0A6J7KTG4"/>
<evidence type="ECO:0000313" key="12">
    <source>
        <dbReference type="EMBL" id="CAB5036811.1"/>
    </source>
</evidence>
<dbReference type="EMBL" id="CAFBND010000125">
    <property type="protein sequence ID" value="CAB4957722.1"/>
    <property type="molecule type" value="Genomic_DNA"/>
</dbReference>
<dbReference type="Pfam" id="PF16491">
    <property type="entry name" value="Peptidase_M48_N"/>
    <property type="match status" value="1"/>
</dbReference>
<dbReference type="Gene3D" id="3.30.2010.10">
    <property type="entry name" value="Metalloproteases ('zincins'), catalytic domain"/>
    <property type="match status" value="1"/>
</dbReference>
<evidence type="ECO:0000256" key="2">
    <source>
        <dbReference type="ARBA" id="ARBA00022670"/>
    </source>
</evidence>
<gene>
    <name evidence="10" type="ORF">UFOPK3268_00529</name>
    <name evidence="11" type="ORF">UFOPK3752_02075</name>
    <name evidence="12" type="ORF">UFOPK4150_01705</name>
</gene>
<comment type="cofactor">
    <cofactor evidence="1">
        <name>Zn(2+)</name>
        <dbReference type="ChEBI" id="CHEBI:29105"/>
    </cofactor>
</comment>
<dbReference type="GO" id="GO:0004222">
    <property type="term" value="F:metalloendopeptidase activity"/>
    <property type="evidence" value="ECO:0007669"/>
    <property type="project" value="InterPro"/>
</dbReference>
<feature type="transmembrane region" description="Helical" evidence="7">
    <location>
        <begin position="285"/>
        <end position="308"/>
    </location>
</feature>
<evidence type="ECO:0000256" key="4">
    <source>
        <dbReference type="ARBA" id="ARBA00022801"/>
    </source>
</evidence>
<keyword evidence="7" id="KW-0472">Membrane</keyword>
<feature type="transmembrane region" description="Helical" evidence="7">
    <location>
        <begin position="320"/>
        <end position="337"/>
    </location>
</feature>
<dbReference type="GO" id="GO:0046872">
    <property type="term" value="F:metal ion binding"/>
    <property type="evidence" value="ECO:0007669"/>
    <property type="project" value="UniProtKB-KW"/>
</dbReference>
<evidence type="ECO:0000256" key="1">
    <source>
        <dbReference type="ARBA" id="ARBA00001947"/>
    </source>
</evidence>
<feature type="transmembrane region" description="Helical" evidence="7">
    <location>
        <begin position="167"/>
        <end position="191"/>
    </location>
</feature>
<keyword evidence="3" id="KW-0479">Metal-binding</keyword>
<reference evidence="11" key="1">
    <citation type="submission" date="2020-05" db="EMBL/GenBank/DDBJ databases">
        <authorList>
            <person name="Chiriac C."/>
            <person name="Salcher M."/>
            <person name="Ghai R."/>
            <person name="Kavagutti S V."/>
        </authorList>
    </citation>
    <scope>NUCLEOTIDE SEQUENCE</scope>
</reference>
<keyword evidence="7" id="KW-0812">Transmembrane</keyword>
<evidence type="ECO:0000259" key="8">
    <source>
        <dbReference type="Pfam" id="PF01435"/>
    </source>
</evidence>
<sequence length="423" mass="44465">MNVLAVALIALVGCGVLAWAAVRQSPSNEVPTITRPDLDRDFTRSEQDRERRFRRRVRPWGLLALLADVAVPTVLAASGAVTAMADTVPGPWWGQTAITVGAILVSVRLITLPGAIVVRRASLCVGLAAGTWRRWARDLGVAFGLSWVLGAVGLCGIVGAIRLWPTWWWLPVAVGVALLVVAASFLVPVLIEPLFTHVEPMADGVLRTELLGLAARDEVYVGEVLVADASRRTTALNAYVSGLGASRRIVVYDTLLQTGRDNEVKAVVAHELGHVVAHDVRTGTVLVGAGAAIAAAAAFVLLSCAPILAVAHVGSPSDPAVVGVLIAAMAWAAAISAPARSALSRGMECRADQHCLDLTGEPGTVVAMHRSLAITNLAPLLPPRLLHLWLGTHPTSPQRIAAARQWAVMHGVEVPAGLMADEA</sequence>
<evidence type="ECO:0000313" key="10">
    <source>
        <dbReference type="EMBL" id="CAB4847966.1"/>
    </source>
</evidence>
<evidence type="ECO:0000259" key="9">
    <source>
        <dbReference type="Pfam" id="PF16491"/>
    </source>
</evidence>
<evidence type="ECO:0000256" key="6">
    <source>
        <dbReference type="ARBA" id="ARBA00023049"/>
    </source>
</evidence>
<dbReference type="EMBL" id="CAFBPU010000038">
    <property type="protein sequence ID" value="CAB5036811.1"/>
    <property type="molecule type" value="Genomic_DNA"/>
</dbReference>
<feature type="transmembrane region" description="Helical" evidence="7">
    <location>
        <begin position="139"/>
        <end position="161"/>
    </location>
</feature>
<evidence type="ECO:0000313" key="11">
    <source>
        <dbReference type="EMBL" id="CAB4957722.1"/>
    </source>
</evidence>
<keyword evidence="6" id="KW-0482">Metalloprotease</keyword>
<feature type="domain" description="CAAX prenyl protease 1 N-terminal" evidence="9">
    <location>
        <begin position="129"/>
        <end position="196"/>
    </location>
</feature>
<evidence type="ECO:0000256" key="3">
    <source>
        <dbReference type="ARBA" id="ARBA00022723"/>
    </source>
</evidence>
<evidence type="ECO:0000256" key="7">
    <source>
        <dbReference type="SAM" id="Phobius"/>
    </source>
</evidence>
<accession>A0A6J7KTG4</accession>
<feature type="transmembrane region" description="Helical" evidence="7">
    <location>
        <begin position="60"/>
        <end position="85"/>
    </location>
</feature>
<keyword evidence="7" id="KW-1133">Transmembrane helix</keyword>
<organism evidence="11">
    <name type="scientific">freshwater metagenome</name>
    <dbReference type="NCBI Taxonomy" id="449393"/>
    <lineage>
        <taxon>unclassified sequences</taxon>
        <taxon>metagenomes</taxon>
        <taxon>ecological metagenomes</taxon>
    </lineage>
</organism>
<dbReference type="GO" id="GO:0006508">
    <property type="term" value="P:proteolysis"/>
    <property type="evidence" value="ECO:0007669"/>
    <property type="project" value="UniProtKB-KW"/>
</dbReference>
<feature type="domain" description="Peptidase M48" evidence="8">
    <location>
        <begin position="225"/>
        <end position="406"/>
    </location>
</feature>
<dbReference type="InterPro" id="IPR032456">
    <property type="entry name" value="Peptidase_M48_N"/>
</dbReference>
<dbReference type="PANTHER" id="PTHR10120">
    <property type="entry name" value="CAAX PRENYL PROTEASE 1"/>
    <property type="match status" value="1"/>
</dbReference>
<dbReference type="InterPro" id="IPR001915">
    <property type="entry name" value="Peptidase_M48"/>
</dbReference>
<keyword evidence="2" id="KW-0645">Protease</keyword>
<proteinExistence type="predicted"/>
<dbReference type="EMBL" id="CAFBIZ010000048">
    <property type="protein sequence ID" value="CAB4847966.1"/>
    <property type="molecule type" value="Genomic_DNA"/>
</dbReference>